<gene>
    <name evidence="1" type="ORF">AWN90_41015</name>
</gene>
<reference evidence="1 2" key="1">
    <citation type="submission" date="2016-04" db="EMBL/GenBank/DDBJ databases">
        <authorList>
            <person name="Evans L.H."/>
            <person name="Alamgir A."/>
            <person name="Owens N."/>
            <person name="Weber N.D."/>
            <person name="Virtaneva K."/>
            <person name="Barbian K."/>
            <person name="Babar A."/>
            <person name="Rosenke K."/>
        </authorList>
    </citation>
    <scope>NUCLEOTIDE SEQUENCE [LARGE SCALE GENOMIC DNA]</scope>
    <source>
        <strain evidence="1 2">IFM 0406</strain>
    </source>
</reference>
<evidence type="ECO:0000313" key="1">
    <source>
        <dbReference type="EMBL" id="KZM70909.1"/>
    </source>
</evidence>
<dbReference type="AlphaFoldDB" id="A0A164K0M3"/>
<evidence type="ECO:0000313" key="2">
    <source>
        <dbReference type="Proteomes" id="UP000076512"/>
    </source>
</evidence>
<keyword evidence="2" id="KW-1185">Reference proteome</keyword>
<protein>
    <submittedName>
        <fullName evidence="1">Uncharacterized protein</fullName>
    </submittedName>
</protein>
<dbReference type="OrthoDB" id="4545834at2"/>
<dbReference type="RefSeq" id="WP_067594734.1">
    <property type="nucleotide sequence ID" value="NZ_JABMCZ010000003.1"/>
</dbReference>
<dbReference type="Proteomes" id="UP000076512">
    <property type="component" value="Unassembled WGS sequence"/>
</dbReference>
<organism evidence="1 2">
    <name type="scientific">Nocardia terpenica</name>
    <dbReference type="NCBI Taxonomy" id="455432"/>
    <lineage>
        <taxon>Bacteria</taxon>
        <taxon>Bacillati</taxon>
        <taxon>Actinomycetota</taxon>
        <taxon>Actinomycetes</taxon>
        <taxon>Mycobacteriales</taxon>
        <taxon>Nocardiaceae</taxon>
        <taxon>Nocardia</taxon>
    </lineage>
</organism>
<proteinExistence type="predicted"/>
<comment type="caution">
    <text evidence="1">The sequence shown here is derived from an EMBL/GenBank/DDBJ whole genome shotgun (WGS) entry which is preliminary data.</text>
</comment>
<dbReference type="EMBL" id="LWGR01000013">
    <property type="protein sequence ID" value="KZM70909.1"/>
    <property type="molecule type" value="Genomic_DNA"/>
</dbReference>
<dbReference type="STRING" id="455432.AWN90_41015"/>
<accession>A0A164K0M3</accession>
<sequence length="307" mass="33753">MSYTPPHEPTVWQLDSLLAEDDSVLTWIGADESRWPISGGLAPMPGVQPGVALQSIAGPMGSFKHLDQVGARQDGVTWEDTVWDATELDLGVNISAPSPREFRLVMHRWLDSWDTRTQGRLTWYSRQFGEWWIDLRAAKLPANVIKTAPASLTTLDVNWVGRADFPFWVSFDSVSALVASDPTILTDPAGRNPPGWLPLWNRGDQPGWARFVVQGPGTFTFGDGVSSNQVIFGPVPAGVQVLITTLPRLRSIREINTGTNLYPLLQGRWTVPIPRGAAVHIPCSVTGAQAGVTRVVASLTPYRRWPE</sequence>
<name>A0A164K0M3_9NOCA</name>